<protein>
    <submittedName>
        <fullName evidence="1">Uncharacterized protein</fullName>
    </submittedName>
</protein>
<reference evidence="1" key="1">
    <citation type="journal article" date="2014" name="Front. Microbiol.">
        <title>High frequency of phylogenetically diverse reductive dehalogenase-homologous genes in deep subseafloor sedimentary metagenomes.</title>
        <authorList>
            <person name="Kawai M."/>
            <person name="Futagami T."/>
            <person name="Toyoda A."/>
            <person name="Takaki Y."/>
            <person name="Nishi S."/>
            <person name="Hori S."/>
            <person name="Arai W."/>
            <person name="Tsubouchi T."/>
            <person name="Morono Y."/>
            <person name="Uchiyama I."/>
            <person name="Ito T."/>
            <person name="Fujiyama A."/>
            <person name="Inagaki F."/>
            <person name="Takami H."/>
        </authorList>
    </citation>
    <scope>NUCLEOTIDE SEQUENCE</scope>
    <source>
        <strain evidence="1">Expedition CK06-06</strain>
    </source>
</reference>
<proteinExistence type="predicted"/>
<organism evidence="1">
    <name type="scientific">marine sediment metagenome</name>
    <dbReference type="NCBI Taxonomy" id="412755"/>
    <lineage>
        <taxon>unclassified sequences</taxon>
        <taxon>metagenomes</taxon>
        <taxon>ecological metagenomes</taxon>
    </lineage>
</organism>
<dbReference type="EMBL" id="BART01025155">
    <property type="protein sequence ID" value="GAG97413.1"/>
    <property type="molecule type" value="Genomic_DNA"/>
</dbReference>
<sequence>WPNVGIYEIELYVDMLLNKEKYGTIYDTNTEQKLNQLLQVQ</sequence>
<comment type="caution">
    <text evidence="1">The sequence shown here is derived from an EMBL/GenBank/DDBJ whole genome shotgun (WGS) entry which is preliminary data.</text>
</comment>
<accession>X1CMM5</accession>
<dbReference type="AlphaFoldDB" id="X1CMM5"/>
<feature type="non-terminal residue" evidence="1">
    <location>
        <position position="1"/>
    </location>
</feature>
<evidence type="ECO:0000313" key="1">
    <source>
        <dbReference type="EMBL" id="GAG97413.1"/>
    </source>
</evidence>
<name>X1CMM5_9ZZZZ</name>
<gene>
    <name evidence="1" type="ORF">S01H4_45219</name>
</gene>